<dbReference type="RefSeq" id="WP_104479406.1">
    <property type="nucleotide sequence ID" value="NZ_CP154825.1"/>
</dbReference>
<accession>A0A2S6GSK4</accession>
<name>A0A2S6GSK4_9PSEU</name>
<dbReference type="AlphaFoldDB" id="A0A2S6GSK4"/>
<evidence type="ECO:0000313" key="1">
    <source>
        <dbReference type="EMBL" id="PPK68157.1"/>
    </source>
</evidence>
<evidence type="ECO:0000313" key="2">
    <source>
        <dbReference type="Proteomes" id="UP000239203"/>
    </source>
</evidence>
<dbReference type="OrthoDB" id="3691826at2"/>
<keyword evidence="2" id="KW-1185">Reference proteome</keyword>
<comment type="caution">
    <text evidence="1">The sequence shown here is derived from an EMBL/GenBank/DDBJ whole genome shotgun (WGS) entry which is preliminary data.</text>
</comment>
<sequence>MSWQDTLRDLDDRLATGDLDAGRHRKLRDDALAEAAGPTRQIAGDSPVFSPRVVEDEPRSLHDPERARYVDGEALFAVDPPYPLFHKLVAMGLVAALGAGAWWLLSPSEPEAQAAPPAPQVVESPAEQLARTLPALPGTVVSRPAVIPASLGSQLGIVPANTSGTLVNASSSHGTRTVTFNALDTDHVEDALRQATSTGWAAAPEAVERKDVRVVGSVQGATQNFRAVYRSGRWTVVLTASGAGADAALRPYFDSLLARTLLTLPAG</sequence>
<proteinExistence type="predicted"/>
<dbReference type="Proteomes" id="UP000239203">
    <property type="component" value="Unassembled WGS sequence"/>
</dbReference>
<protein>
    <submittedName>
        <fullName evidence="1">Uncharacterized protein</fullName>
    </submittedName>
</protein>
<organism evidence="1 2">
    <name type="scientific">Actinokineospora auranticolor</name>
    <dbReference type="NCBI Taxonomy" id="155976"/>
    <lineage>
        <taxon>Bacteria</taxon>
        <taxon>Bacillati</taxon>
        <taxon>Actinomycetota</taxon>
        <taxon>Actinomycetes</taxon>
        <taxon>Pseudonocardiales</taxon>
        <taxon>Pseudonocardiaceae</taxon>
        <taxon>Actinokineospora</taxon>
    </lineage>
</organism>
<dbReference type="EMBL" id="PTIX01000006">
    <property type="protein sequence ID" value="PPK68157.1"/>
    <property type="molecule type" value="Genomic_DNA"/>
</dbReference>
<gene>
    <name evidence="1" type="ORF">CLV40_106394</name>
</gene>
<reference evidence="1 2" key="1">
    <citation type="submission" date="2018-02" db="EMBL/GenBank/DDBJ databases">
        <title>Genomic Encyclopedia of Archaeal and Bacterial Type Strains, Phase II (KMG-II): from individual species to whole genera.</title>
        <authorList>
            <person name="Goeker M."/>
        </authorList>
    </citation>
    <scope>NUCLEOTIDE SEQUENCE [LARGE SCALE GENOMIC DNA]</scope>
    <source>
        <strain evidence="1 2">YU 961-1</strain>
    </source>
</reference>